<dbReference type="EMBL" id="VOTZ01000018">
    <property type="protein sequence ID" value="MCQ1539027.1"/>
    <property type="molecule type" value="Genomic_DNA"/>
</dbReference>
<evidence type="ECO:0000313" key="1">
    <source>
        <dbReference type="EMBL" id="MCQ1539027.1"/>
    </source>
</evidence>
<gene>
    <name evidence="1" type="ORF">FTO68_08555</name>
</gene>
<name>A0ABD4TL58_9EURY</name>
<organism evidence="1 2">
    <name type="scientific">Methanocalculus taiwanensis</name>
    <dbReference type="NCBI Taxonomy" id="106207"/>
    <lineage>
        <taxon>Archaea</taxon>
        <taxon>Methanobacteriati</taxon>
        <taxon>Methanobacteriota</taxon>
        <taxon>Stenosarchaea group</taxon>
        <taxon>Methanomicrobia</taxon>
        <taxon>Methanomicrobiales</taxon>
        <taxon>Methanocalculaceae</taxon>
        <taxon>Methanocalculus</taxon>
    </lineage>
</organism>
<comment type="caution">
    <text evidence="1">The sequence shown here is derived from an EMBL/GenBank/DDBJ whole genome shotgun (WGS) entry which is preliminary data.</text>
</comment>
<sequence>MDTHEITARISQKLKAQEIVADSERIEAKINRLVMEFGVPPAEAERTILLDILKEHGKQMPKPAASSSADMVAIADIAPGEWVTIEGKVVSVTDPPSPAVAQKGVIADDSGAISFVIFAKGAPALLRQGEWYRLESAVVDEFRGLANLKIHSGTVVTPINEDRPLAPVVTRIADLTPGIASIRAKVTQNWDVRHDRMQQTGLLGDESGTVKFTVWKGGSDQKLATEQAYLIGFASVEEYNGRLSVIIDPASCSFLEDDDIEARTGSAGSMEEALPRMEVKVVSLEASASDAIAAQGIIATADGEYPFTLWANADILPPEQGLCYAIEGAKMGSFRGASRISIGEGALITPIEDRFFPPPPLTTVADLSPGIASVRVKLVQEWESRSDRMLQTGLIGDETGVVKFILWNTGGACKLEENTVYNFFYVIVDEYNGRLSVNLTHATALPEEEGDIEVARDGTTITGALVHIASGSGIVKRCPEEGCNRVLSRQNFCPIHEFKPDFKYDLRIRGSLDDGHIARNILIPREVVESLFQMTLAEAQEIAENQPLGADEVIRQLTERALGRYLKVTARQFEDLFIANHADWLTPDMSRHTALLNRAGGDF</sequence>
<dbReference type="Gene3D" id="2.40.50.140">
    <property type="entry name" value="Nucleic acid-binding proteins"/>
    <property type="match status" value="4"/>
</dbReference>
<accession>A0ABD4TL58</accession>
<dbReference type="AlphaFoldDB" id="A0ABD4TL58"/>
<dbReference type="Proteomes" id="UP001524383">
    <property type="component" value="Unassembled WGS sequence"/>
</dbReference>
<proteinExistence type="predicted"/>
<dbReference type="SUPFAM" id="SSF50249">
    <property type="entry name" value="Nucleic acid-binding proteins"/>
    <property type="match status" value="4"/>
</dbReference>
<dbReference type="InterPro" id="IPR012340">
    <property type="entry name" value="NA-bd_OB-fold"/>
</dbReference>
<dbReference type="CDD" id="cd04491">
    <property type="entry name" value="SoSSB_OBF"/>
    <property type="match status" value="2"/>
</dbReference>
<reference evidence="1 2" key="1">
    <citation type="submission" date="2019-08" db="EMBL/GenBank/DDBJ databases">
        <authorList>
            <person name="Chen S.-C."/>
            <person name="Lai M.-C."/>
            <person name="You Y.-T."/>
        </authorList>
    </citation>
    <scope>NUCLEOTIDE SEQUENCE [LARGE SCALE GENOMIC DNA]</scope>
    <source>
        <strain evidence="1 2">P2F9704a</strain>
    </source>
</reference>
<dbReference type="RefSeq" id="WP_255332991.1">
    <property type="nucleotide sequence ID" value="NZ_VOTZ01000018.1"/>
</dbReference>
<keyword evidence="2" id="KW-1185">Reference proteome</keyword>
<evidence type="ECO:0000313" key="2">
    <source>
        <dbReference type="Proteomes" id="UP001524383"/>
    </source>
</evidence>
<evidence type="ECO:0008006" key="3">
    <source>
        <dbReference type="Google" id="ProtNLM"/>
    </source>
</evidence>
<protein>
    <recommendedName>
        <fullName evidence="3">Nucleotide-binding protein</fullName>
    </recommendedName>
</protein>